<gene>
    <name evidence="1" type="ORF">QYF61_027413</name>
</gene>
<organism evidence="1 2">
    <name type="scientific">Mycteria americana</name>
    <name type="common">Wood stork</name>
    <dbReference type="NCBI Taxonomy" id="33587"/>
    <lineage>
        <taxon>Eukaryota</taxon>
        <taxon>Metazoa</taxon>
        <taxon>Chordata</taxon>
        <taxon>Craniata</taxon>
        <taxon>Vertebrata</taxon>
        <taxon>Euteleostomi</taxon>
        <taxon>Archelosauria</taxon>
        <taxon>Archosauria</taxon>
        <taxon>Dinosauria</taxon>
        <taxon>Saurischia</taxon>
        <taxon>Theropoda</taxon>
        <taxon>Coelurosauria</taxon>
        <taxon>Aves</taxon>
        <taxon>Neognathae</taxon>
        <taxon>Neoaves</taxon>
        <taxon>Aequornithes</taxon>
        <taxon>Ciconiiformes</taxon>
        <taxon>Ciconiidae</taxon>
        <taxon>Mycteria</taxon>
    </lineage>
</organism>
<sequence length="78" mass="8692">MCQQSKKDIETVVKTQKGRFRLDKRKKFFYDEGGETLEQVVQRGGQCPIPGNIQGQVERASEQPDLVEDVPALAGGLD</sequence>
<protein>
    <submittedName>
        <fullName evidence="1">Uncharacterized protein</fullName>
    </submittedName>
</protein>
<comment type="caution">
    <text evidence="1">The sequence shown here is derived from an EMBL/GenBank/DDBJ whole genome shotgun (WGS) entry which is preliminary data.</text>
</comment>
<keyword evidence="2" id="KW-1185">Reference proteome</keyword>
<reference evidence="1 2" key="1">
    <citation type="journal article" date="2023" name="J. Hered.">
        <title>Chromosome-level genome of the wood stork (Mycteria americana) provides insight into avian chromosome evolution.</title>
        <authorList>
            <person name="Flamio R. Jr."/>
            <person name="Ramstad K.M."/>
        </authorList>
    </citation>
    <scope>NUCLEOTIDE SEQUENCE [LARGE SCALE GENOMIC DNA]</scope>
    <source>
        <strain evidence="1">JAX WOST 10</strain>
    </source>
</reference>
<proteinExistence type="predicted"/>
<accession>A0AAN7QAI5</accession>
<dbReference type="AlphaFoldDB" id="A0AAN7QAI5"/>
<dbReference type="EMBL" id="JAUNZN010000001">
    <property type="protein sequence ID" value="KAK4833031.1"/>
    <property type="molecule type" value="Genomic_DNA"/>
</dbReference>
<evidence type="ECO:0000313" key="1">
    <source>
        <dbReference type="EMBL" id="KAK4833031.1"/>
    </source>
</evidence>
<name>A0AAN7QAI5_MYCAM</name>
<evidence type="ECO:0000313" key="2">
    <source>
        <dbReference type="Proteomes" id="UP001333110"/>
    </source>
</evidence>
<dbReference type="Proteomes" id="UP001333110">
    <property type="component" value="Unassembled WGS sequence"/>
</dbReference>